<dbReference type="GO" id="GO:0006508">
    <property type="term" value="P:proteolysis"/>
    <property type="evidence" value="ECO:0007669"/>
    <property type="project" value="UniProtKB-KW"/>
</dbReference>
<comment type="caution">
    <text evidence="2">The sequence shown here is derived from an EMBL/GenBank/DDBJ whole genome shotgun (WGS) entry which is preliminary data.</text>
</comment>
<protein>
    <submittedName>
        <fullName evidence="2">Ulp1 protease family, C-terminal catalytic domain-containing protein</fullName>
    </submittedName>
</protein>
<proteinExistence type="predicted"/>
<reference evidence="2" key="1">
    <citation type="journal article" date="2019" name="Sci. Rep.">
        <title>Draft genome of Tanacetum cinerariifolium, the natural source of mosquito coil.</title>
        <authorList>
            <person name="Yamashiro T."/>
            <person name="Shiraishi A."/>
            <person name="Satake H."/>
            <person name="Nakayama K."/>
        </authorList>
    </citation>
    <scope>NUCLEOTIDE SEQUENCE</scope>
</reference>
<dbReference type="GO" id="GO:0008233">
    <property type="term" value="F:peptidase activity"/>
    <property type="evidence" value="ECO:0007669"/>
    <property type="project" value="UniProtKB-KW"/>
</dbReference>
<feature type="compositionally biased region" description="Basic residues" evidence="1">
    <location>
        <begin position="108"/>
        <end position="119"/>
    </location>
</feature>
<feature type="compositionally biased region" description="Basic and acidic residues" evidence="1">
    <location>
        <begin position="88"/>
        <end position="97"/>
    </location>
</feature>
<feature type="compositionally biased region" description="Basic residues" evidence="1">
    <location>
        <begin position="169"/>
        <end position="192"/>
    </location>
</feature>
<evidence type="ECO:0000313" key="2">
    <source>
        <dbReference type="EMBL" id="GEU61229.1"/>
    </source>
</evidence>
<keyword evidence="2" id="KW-0645">Protease</keyword>
<dbReference type="EMBL" id="BKCJ010004470">
    <property type="protein sequence ID" value="GEU61229.1"/>
    <property type="molecule type" value="Genomic_DNA"/>
</dbReference>
<organism evidence="2">
    <name type="scientific">Tanacetum cinerariifolium</name>
    <name type="common">Dalmatian daisy</name>
    <name type="synonym">Chrysanthemum cinerariifolium</name>
    <dbReference type="NCBI Taxonomy" id="118510"/>
    <lineage>
        <taxon>Eukaryota</taxon>
        <taxon>Viridiplantae</taxon>
        <taxon>Streptophyta</taxon>
        <taxon>Embryophyta</taxon>
        <taxon>Tracheophyta</taxon>
        <taxon>Spermatophyta</taxon>
        <taxon>Magnoliopsida</taxon>
        <taxon>eudicotyledons</taxon>
        <taxon>Gunneridae</taxon>
        <taxon>Pentapetalae</taxon>
        <taxon>asterids</taxon>
        <taxon>campanulids</taxon>
        <taxon>Asterales</taxon>
        <taxon>Asteraceae</taxon>
        <taxon>Asteroideae</taxon>
        <taxon>Anthemideae</taxon>
        <taxon>Anthemidinae</taxon>
        <taxon>Tanacetum</taxon>
    </lineage>
</organism>
<dbReference type="AlphaFoldDB" id="A0A6L2LJJ1"/>
<accession>A0A6L2LJJ1</accession>
<evidence type="ECO:0000256" key="1">
    <source>
        <dbReference type="SAM" id="MobiDB-lite"/>
    </source>
</evidence>
<feature type="region of interest" description="Disordered" evidence="1">
    <location>
        <begin position="424"/>
        <end position="460"/>
    </location>
</feature>
<dbReference type="PANTHER" id="PTHR34835">
    <property type="entry name" value="OS07G0283600 PROTEIN-RELATED"/>
    <property type="match status" value="1"/>
</dbReference>
<keyword evidence="2" id="KW-0378">Hydrolase</keyword>
<sequence>MDEEENNLIETPIQKKVYQIRIKSNSKKKKIDSFVCNDYDDSIDEVDPNITLKEVVRDINKSSAEYIDDNSNDEDNKGNSSNDEDNEDSHSAKKEQNTEDYDSVKTPPVKKRGRIKKIVRANENKSSSIKRGRRPRKSNDESKKQTIGSKRKGREYKVEDDDDNDGTKRMKKKIDHKEAKVKRKTNQKNTKRKIVDESSSRFEVTTTSSKAKKHKKNIKISDKNKKNIKIRTRTTPTTLFNAMSILNVDRKKCLYKMGFGSMIGMAIHELPGMLGFYVIDNLDTETNVLSLTDNSILVTSQSMHDILGIPMGGCLLESLASRSPDDPFIKEWFSQFGEKNEVWPNDITDVIVSTKDADKLFKINFLMLFANTMGLCETSGVCNVNILKKIRDDGWVEKIDEKLDEGLSRFPDCKKLNKSHEKFEENTTGIDNDDTTGIDKESDSPDCQMESNSPAFDDDNQKNVGCSILDLDDAKLDVYNGSDLRSPYEYLPVHVRKPVLDIEKIVADTLFEMIGSKLDLIFESQSGIGLSHLEMETLTSTLMVSAYRKVFVQYLYYVKHPKAEAIEKAKIKRMKMSWRTTRNSTDCGVFTMLHMESYIGAEEEWKCGLAKESKNKMNN</sequence>
<gene>
    <name evidence="2" type="ORF">Tci_033207</name>
</gene>
<name>A0A6L2LJJ1_TANCI</name>
<feature type="region of interest" description="Disordered" evidence="1">
    <location>
        <begin position="63"/>
        <end position="199"/>
    </location>
</feature>
<dbReference type="PANTHER" id="PTHR34835:SF90">
    <property type="entry name" value="AMINOTRANSFERASE-LIKE PLANT MOBILE DOMAIN-CONTAINING PROTEIN"/>
    <property type="match status" value="1"/>
</dbReference>